<dbReference type="RefSeq" id="WP_386366287.1">
    <property type="nucleotide sequence ID" value="NZ_JBHRXZ010000024.1"/>
</dbReference>
<protein>
    <recommendedName>
        <fullName evidence="1">protein-tyrosine-phosphatase</fullName>
        <ecNumber evidence="1">3.1.3.48</ecNumber>
    </recommendedName>
</protein>
<dbReference type="InterPro" id="IPR036196">
    <property type="entry name" value="Ptyr_pPase_sf"/>
</dbReference>
<dbReference type="PANTHER" id="PTHR11717:SF7">
    <property type="entry name" value="LOW MOLECULAR WEIGHT PHOSPHOTYROSINE PROTEIN PHOSPHATASE"/>
    <property type="match status" value="1"/>
</dbReference>
<dbReference type="Proteomes" id="UP001595630">
    <property type="component" value="Unassembled WGS sequence"/>
</dbReference>
<sequence length="72" mass="7592">MRVLSVCLDNICRSPTAEGVFRQRPASAGLEASVHVESAGIGDYGEGDGFEQELDLIVQASDALLTEAGGRR</sequence>
<dbReference type="SUPFAM" id="SSF52788">
    <property type="entry name" value="Phosphotyrosine protein phosphatases I"/>
    <property type="match status" value="1"/>
</dbReference>
<organism evidence="3 4">
    <name type="scientific">Stutzerimonas tarimensis</name>
    <dbReference type="NCBI Taxonomy" id="1507735"/>
    <lineage>
        <taxon>Bacteria</taxon>
        <taxon>Pseudomonadati</taxon>
        <taxon>Pseudomonadota</taxon>
        <taxon>Gammaproteobacteria</taxon>
        <taxon>Pseudomonadales</taxon>
        <taxon>Pseudomonadaceae</taxon>
        <taxon>Stutzerimonas</taxon>
    </lineage>
</organism>
<feature type="domain" description="Phosphotyrosine protein phosphatase I" evidence="2">
    <location>
        <begin position="3"/>
        <end position="53"/>
    </location>
</feature>
<evidence type="ECO:0000313" key="4">
    <source>
        <dbReference type="Proteomes" id="UP001595630"/>
    </source>
</evidence>
<dbReference type="InterPro" id="IPR050438">
    <property type="entry name" value="LMW_PTPase"/>
</dbReference>
<proteinExistence type="predicted"/>
<evidence type="ECO:0000313" key="3">
    <source>
        <dbReference type="EMBL" id="MFC3609074.1"/>
    </source>
</evidence>
<dbReference type="PANTHER" id="PTHR11717">
    <property type="entry name" value="LOW MOLECULAR WEIGHT PROTEIN TYROSINE PHOSPHATASE"/>
    <property type="match status" value="1"/>
</dbReference>
<evidence type="ECO:0000256" key="1">
    <source>
        <dbReference type="ARBA" id="ARBA00013064"/>
    </source>
</evidence>
<reference evidence="4" key="1">
    <citation type="journal article" date="2019" name="Int. J. Syst. Evol. Microbiol.">
        <title>The Global Catalogue of Microorganisms (GCM) 10K type strain sequencing project: providing services to taxonomists for standard genome sequencing and annotation.</title>
        <authorList>
            <consortium name="The Broad Institute Genomics Platform"/>
            <consortium name="The Broad Institute Genome Sequencing Center for Infectious Disease"/>
            <person name="Wu L."/>
            <person name="Ma J."/>
        </authorList>
    </citation>
    <scope>NUCLEOTIDE SEQUENCE [LARGE SCALE GENOMIC DNA]</scope>
    <source>
        <strain evidence="4">KCTC 42447</strain>
    </source>
</reference>
<keyword evidence="4" id="KW-1185">Reference proteome</keyword>
<dbReference type="EMBL" id="JBHRXZ010000024">
    <property type="protein sequence ID" value="MFC3609074.1"/>
    <property type="molecule type" value="Genomic_DNA"/>
</dbReference>
<evidence type="ECO:0000259" key="2">
    <source>
        <dbReference type="Pfam" id="PF01451"/>
    </source>
</evidence>
<dbReference type="InterPro" id="IPR023485">
    <property type="entry name" value="Ptyr_pPase"/>
</dbReference>
<dbReference type="EC" id="3.1.3.48" evidence="1"/>
<name>A0ABV7T787_9GAMM</name>
<comment type="caution">
    <text evidence="3">The sequence shown here is derived from an EMBL/GenBank/DDBJ whole genome shotgun (WGS) entry which is preliminary data.</text>
</comment>
<dbReference type="Gene3D" id="3.40.50.2300">
    <property type="match status" value="1"/>
</dbReference>
<dbReference type="Pfam" id="PF01451">
    <property type="entry name" value="LMWPc"/>
    <property type="match status" value="1"/>
</dbReference>
<accession>A0ABV7T787</accession>
<gene>
    <name evidence="3" type="ORF">ACFOMF_14930</name>
</gene>